<protein>
    <submittedName>
        <fullName evidence="2">Putative RNA-binding S4 protein</fullName>
    </submittedName>
</protein>
<dbReference type="Pfam" id="PF13275">
    <property type="entry name" value="S4_2"/>
    <property type="match status" value="1"/>
</dbReference>
<dbReference type="AlphaFoldDB" id="A0A1D7ZX14"/>
<dbReference type="InterPro" id="IPR036986">
    <property type="entry name" value="S4_RNA-bd_sf"/>
</dbReference>
<dbReference type="PATRIC" id="fig|1613.112.peg.936"/>
<dbReference type="NCBIfam" id="TIGR02988">
    <property type="entry name" value="YaaA_near_RecF"/>
    <property type="match status" value="1"/>
</dbReference>
<dbReference type="Gene3D" id="3.10.290.10">
    <property type="entry name" value="RNA-binding S4 domain"/>
    <property type="match status" value="1"/>
</dbReference>
<dbReference type="InterPro" id="IPR014330">
    <property type="entry name" value="RNA-bd_S4-rel_YaaA"/>
</dbReference>
<dbReference type="SUPFAM" id="SSF55174">
    <property type="entry name" value="Alpha-L RNA-binding motif"/>
    <property type="match status" value="1"/>
</dbReference>
<dbReference type="EMBL" id="CP017151">
    <property type="protein sequence ID" value="AOR74352.1"/>
    <property type="molecule type" value="Genomic_DNA"/>
</dbReference>
<sequence>MTCEQMEKEVKIDAPFITLGQLLKEEGIIPTGGAAKWFLKEHEVKVNGELDNRRGKKLYPGDHIDVVGIEQVVIATN</sequence>
<dbReference type="PROSITE" id="PS50889">
    <property type="entry name" value="S4"/>
    <property type="match status" value="1"/>
</dbReference>
<dbReference type="GO" id="GO:0003723">
    <property type="term" value="F:RNA binding"/>
    <property type="evidence" value="ECO:0007669"/>
    <property type="project" value="UniProtKB-KW"/>
</dbReference>
<accession>A0A1D7ZX14</accession>
<keyword evidence="1" id="KW-0694">RNA-binding</keyword>
<dbReference type="CDD" id="cd00165">
    <property type="entry name" value="S4"/>
    <property type="match status" value="1"/>
</dbReference>
<reference evidence="2 3" key="1">
    <citation type="submission" date="2016-09" db="EMBL/GenBank/DDBJ databases">
        <title>Genome Sequence of the Lactobacillus fermentum strain NCC2970 (CNCM I-5068).</title>
        <authorList>
            <person name="Barretto C."/>
            <person name="Ngom-Bru C."/>
            <person name="Genevaz A."/>
            <person name="Fournier C."/>
            <person name="Moine D."/>
            <person name="Kassam M."/>
            <person name="Iltis A."/>
            <person name="Sagory-Zalkind P."/>
            <person name="Faucherand G."/>
            <person name="Descombes P."/>
            <person name="Duboux S."/>
        </authorList>
    </citation>
    <scope>NUCLEOTIDE SEQUENCE [LARGE SCALE GENOMIC DNA]</scope>
    <source>
        <strain evidence="2 3">NCC2970</strain>
    </source>
</reference>
<evidence type="ECO:0000313" key="2">
    <source>
        <dbReference type="EMBL" id="AOR74352.1"/>
    </source>
</evidence>
<organism evidence="2 3">
    <name type="scientific">Limosilactobacillus fermentum</name>
    <name type="common">Lactobacillus fermentum</name>
    <dbReference type="NCBI Taxonomy" id="1613"/>
    <lineage>
        <taxon>Bacteria</taxon>
        <taxon>Bacillati</taxon>
        <taxon>Bacillota</taxon>
        <taxon>Bacilli</taxon>
        <taxon>Lactobacillales</taxon>
        <taxon>Lactobacillaceae</taxon>
        <taxon>Limosilactobacillus</taxon>
    </lineage>
</organism>
<evidence type="ECO:0000313" key="3">
    <source>
        <dbReference type="Proteomes" id="UP000094714"/>
    </source>
</evidence>
<name>A0A1D7ZX14_LIMFE</name>
<proteinExistence type="predicted"/>
<evidence type="ECO:0000256" key="1">
    <source>
        <dbReference type="PROSITE-ProRule" id="PRU00182"/>
    </source>
</evidence>
<gene>
    <name evidence="2" type="ORF">LACFE_CDS0892</name>
</gene>
<dbReference type="Proteomes" id="UP000094714">
    <property type="component" value="Chromosome"/>
</dbReference>